<organism evidence="1 2">
    <name type="scientific">Cercocebus atys</name>
    <name type="common">Sooty mangabey</name>
    <name type="synonym">Cercocebus torquatus atys</name>
    <dbReference type="NCBI Taxonomy" id="9531"/>
    <lineage>
        <taxon>Eukaryota</taxon>
        <taxon>Metazoa</taxon>
        <taxon>Chordata</taxon>
        <taxon>Craniata</taxon>
        <taxon>Vertebrata</taxon>
        <taxon>Euteleostomi</taxon>
        <taxon>Mammalia</taxon>
        <taxon>Eutheria</taxon>
        <taxon>Euarchontoglires</taxon>
        <taxon>Primates</taxon>
        <taxon>Haplorrhini</taxon>
        <taxon>Catarrhini</taxon>
        <taxon>Cercopithecidae</taxon>
        <taxon>Cercopithecinae</taxon>
        <taxon>Cercocebus</taxon>
    </lineage>
</organism>
<dbReference type="Bgee" id="ENSCATG00000015016">
    <property type="expression patterns" value="Expressed in frontal cortex and 11 other cell types or tissues"/>
</dbReference>
<reference evidence="1" key="1">
    <citation type="submission" date="2025-08" db="UniProtKB">
        <authorList>
            <consortium name="Ensembl"/>
        </authorList>
    </citation>
    <scope>IDENTIFICATION</scope>
</reference>
<dbReference type="OMA" id="WGCSRPQ"/>
<dbReference type="Proteomes" id="UP000233060">
    <property type="component" value="Unassembled WGS sequence"/>
</dbReference>
<accession>A0A2K5KTT9</accession>
<dbReference type="AlphaFoldDB" id="A0A2K5KTT9"/>
<protein>
    <submittedName>
        <fullName evidence="1">Uncharacterized protein</fullName>
    </submittedName>
</protein>
<dbReference type="GeneTree" id="ENSGT00910000147351"/>
<evidence type="ECO:0000313" key="1">
    <source>
        <dbReference type="Ensembl" id="ENSCATP00000004121.1"/>
    </source>
</evidence>
<evidence type="ECO:0000313" key="2">
    <source>
        <dbReference type="Proteomes" id="UP000233060"/>
    </source>
</evidence>
<sequence length="127" mass="14373">MCTFTSVHTHIHTLIYLKYEWEHMTHTFCPLLCLCIILSSRSSVLVSIRLLVFPCHVAIVPVPSYAHPGFSRTMLSQSQEDRTQGPWSHWGCSRPQSALPAPSCGWTCHQLALPTLQALSCRRNRAK</sequence>
<proteinExistence type="predicted"/>
<keyword evidence="2" id="KW-1185">Reference proteome</keyword>
<name>A0A2K5KTT9_CERAT</name>
<dbReference type="Ensembl" id="ENSCATT00000017049.1">
    <property type="protein sequence ID" value="ENSCATP00000004121.1"/>
    <property type="gene ID" value="ENSCATG00000015016.1"/>
</dbReference>
<reference evidence="1" key="2">
    <citation type="submission" date="2025-09" db="UniProtKB">
        <authorList>
            <consortium name="Ensembl"/>
        </authorList>
    </citation>
    <scope>IDENTIFICATION</scope>
</reference>